<proteinExistence type="predicted"/>
<sequence length="123" mass="14257">MRKTMLEVGKDDLMVYPDELDSLLNKKMTFRVKVQPTFIQTWVHKIDTDESFVNQYSMSARGENEPDFNSDVTPIKVNSSVLRNVDVNCDIVESTQYSGTKPPKKIKIELNNWNTSHLFKIPF</sequence>
<comment type="caution">
    <text evidence="1">The sequence shown here is derived from an EMBL/GenBank/DDBJ whole genome shotgun (WGS) entry which is preliminary data.</text>
</comment>
<accession>A0A9D4WEB2</accession>
<dbReference type="EMBL" id="JAMSHJ010000006">
    <property type="protein sequence ID" value="KAI5400526.1"/>
    <property type="molecule type" value="Genomic_DNA"/>
</dbReference>
<reference evidence="1 2" key="1">
    <citation type="journal article" date="2022" name="Nat. Genet.">
        <title>Improved pea reference genome and pan-genome highlight genomic features and evolutionary characteristics.</title>
        <authorList>
            <person name="Yang T."/>
            <person name="Liu R."/>
            <person name="Luo Y."/>
            <person name="Hu S."/>
            <person name="Wang D."/>
            <person name="Wang C."/>
            <person name="Pandey M.K."/>
            <person name="Ge S."/>
            <person name="Xu Q."/>
            <person name="Li N."/>
            <person name="Li G."/>
            <person name="Huang Y."/>
            <person name="Saxena R.K."/>
            <person name="Ji Y."/>
            <person name="Li M."/>
            <person name="Yan X."/>
            <person name="He Y."/>
            <person name="Liu Y."/>
            <person name="Wang X."/>
            <person name="Xiang C."/>
            <person name="Varshney R.K."/>
            <person name="Ding H."/>
            <person name="Gao S."/>
            <person name="Zong X."/>
        </authorList>
    </citation>
    <scope>NUCLEOTIDE SEQUENCE [LARGE SCALE GENOMIC DNA]</scope>
    <source>
        <strain evidence="1 2">cv. Zhongwan 6</strain>
    </source>
</reference>
<dbReference type="Gramene" id="Psat06G0542000-T1">
    <property type="protein sequence ID" value="KAI5400526.1"/>
    <property type="gene ID" value="KIW84_065420"/>
</dbReference>
<dbReference type="Proteomes" id="UP001058974">
    <property type="component" value="Chromosome 6"/>
</dbReference>
<organism evidence="1 2">
    <name type="scientific">Pisum sativum</name>
    <name type="common">Garden pea</name>
    <name type="synonym">Lathyrus oleraceus</name>
    <dbReference type="NCBI Taxonomy" id="3888"/>
    <lineage>
        <taxon>Eukaryota</taxon>
        <taxon>Viridiplantae</taxon>
        <taxon>Streptophyta</taxon>
        <taxon>Embryophyta</taxon>
        <taxon>Tracheophyta</taxon>
        <taxon>Spermatophyta</taxon>
        <taxon>Magnoliopsida</taxon>
        <taxon>eudicotyledons</taxon>
        <taxon>Gunneridae</taxon>
        <taxon>Pentapetalae</taxon>
        <taxon>rosids</taxon>
        <taxon>fabids</taxon>
        <taxon>Fabales</taxon>
        <taxon>Fabaceae</taxon>
        <taxon>Papilionoideae</taxon>
        <taxon>50 kb inversion clade</taxon>
        <taxon>NPAAA clade</taxon>
        <taxon>Hologalegina</taxon>
        <taxon>IRL clade</taxon>
        <taxon>Fabeae</taxon>
        <taxon>Lathyrus</taxon>
    </lineage>
</organism>
<evidence type="ECO:0000313" key="1">
    <source>
        <dbReference type="EMBL" id="KAI5400526.1"/>
    </source>
</evidence>
<protein>
    <submittedName>
        <fullName evidence="1">Uncharacterized protein</fullName>
    </submittedName>
</protein>
<dbReference type="AlphaFoldDB" id="A0A9D4WEB2"/>
<name>A0A9D4WEB2_PEA</name>
<evidence type="ECO:0000313" key="2">
    <source>
        <dbReference type="Proteomes" id="UP001058974"/>
    </source>
</evidence>
<gene>
    <name evidence="1" type="ORF">KIW84_065420</name>
</gene>
<keyword evidence="2" id="KW-1185">Reference proteome</keyword>